<dbReference type="Proteomes" id="UP000317366">
    <property type="component" value="Unassembled WGS sequence"/>
</dbReference>
<evidence type="ECO:0000256" key="5">
    <source>
        <dbReference type="SAM" id="MobiDB-lite"/>
    </source>
</evidence>
<dbReference type="GO" id="GO:0071555">
    <property type="term" value="P:cell wall organization"/>
    <property type="evidence" value="ECO:0007669"/>
    <property type="project" value="UniProtKB-KW"/>
</dbReference>
<feature type="domain" description="R3H" evidence="6">
    <location>
        <begin position="196"/>
        <end position="262"/>
    </location>
</feature>
<keyword evidence="4" id="KW-0694">RNA-binding</keyword>
<dbReference type="GO" id="GO:0009252">
    <property type="term" value="P:peptidoglycan biosynthetic process"/>
    <property type="evidence" value="ECO:0007669"/>
    <property type="project" value="UniProtKB-UniRule"/>
</dbReference>
<dbReference type="SUPFAM" id="SSF82708">
    <property type="entry name" value="R3H domain"/>
    <property type="match status" value="1"/>
</dbReference>
<dbReference type="PANTHER" id="PTHR35800:SF1">
    <property type="entry name" value="RNA-BINDING PROTEIN KHPB"/>
    <property type="match status" value="1"/>
</dbReference>
<dbReference type="InterPro" id="IPR032782">
    <property type="entry name" value="KhpB_N"/>
</dbReference>
<dbReference type="PROSITE" id="PS51061">
    <property type="entry name" value="R3H"/>
    <property type="match status" value="1"/>
</dbReference>
<protein>
    <recommendedName>
        <fullName evidence="4">RNA-binding protein KhpB</fullName>
    </recommendedName>
    <alternativeName>
        <fullName evidence="4">RNA-binding protein EloR</fullName>
    </alternativeName>
</protein>
<evidence type="ECO:0000313" key="9">
    <source>
        <dbReference type="Proteomes" id="UP000317366"/>
    </source>
</evidence>
<dbReference type="Gene3D" id="3.30.1370.50">
    <property type="entry name" value="R3H-like domain"/>
    <property type="match status" value="1"/>
</dbReference>
<organism evidence="7 10">
    <name type="scientific">Eiseniibacteriota bacterium</name>
    <dbReference type="NCBI Taxonomy" id="2212470"/>
    <lineage>
        <taxon>Bacteria</taxon>
        <taxon>Candidatus Eiseniibacteriota</taxon>
    </lineage>
</organism>
<evidence type="ECO:0000259" key="6">
    <source>
        <dbReference type="PROSITE" id="PS51061"/>
    </source>
</evidence>
<feature type="region of interest" description="Disordered" evidence="5">
    <location>
        <begin position="55"/>
        <end position="105"/>
    </location>
</feature>
<keyword evidence="1 4" id="KW-0133">Cell shape</keyword>
<comment type="function">
    <text evidence="4">A probable RNA chaperone. Forms a complex with KhpA which binds to cellular RNA and controls its expression. Plays a role in peptidoglycan (PG) homeostasis and cell length regulation.</text>
</comment>
<dbReference type="CDD" id="cd02414">
    <property type="entry name" value="KH-II_Jag"/>
    <property type="match status" value="1"/>
</dbReference>
<dbReference type="GO" id="GO:0003723">
    <property type="term" value="F:RNA binding"/>
    <property type="evidence" value="ECO:0007669"/>
    <property type="project" value="UniProtKB-UniRule"/>
</dbReference>
<dbReference type="Gene3D" id="3.30.300.20">
    <property type="match status" value="1"/>
</dbReference>
<evidence type="ECO:0000256" key="4">
    <source>
        <dbReference type="HAMAP-Rule" id="MF_00867"/>
    </source>
</evidence>
<name>A0A538SU12_UNCEI</name>
<dbReference type="HAMAP" id="MF_00867">
    <property type="entry name" value="KhpB"/>
    <property type="match status" value="1"/>
</dbReference>
<dbReference type="SMART" id="SM01245">
    <property type="entry name" value="Jag_N"/>
    <property type="match status" value="1"/>
</dbReference>
<dbReference type="Proteomes" id="UP000319829">
    <property type="component" value="Unassembled WGS sequence"/>
</dbReference>
<dbReference type="GO" id="GO:0005737">
    <property type="term" value="C:cytoplasm"/>
    <property type="evidence" value="ECO:0007669"/>
    <property type="project" value="UniProtKB-SubCell"/>
</dbReference>
<evidence type="ECO:0000313" key="8">
    <source>
        <dbReference type="EMBL" id="TMQ63015.1"/>
    </source>
</evidence>
<comment type="subcellular location">
    <subcellularLocation>
        <location evidence="4">Cytoplasm</location>
    </subcellularLocation>
</comment>
<dbReference type="InterPro" id="IPR038247">
    <property type="entry name" value="Jag_N_dom_sf"/>
</dbReference>
<dbReference type="Gene3D" id="3.30.30.80">
    <property type="entry name" value="probable RNA-binding protein from clostridium symbiosum atcc 14940"/>
    <property type="match status" value="1"/>
</dbReference>
<comment type="caution">
    <text evidence="4">Lacks conserved residue(s) required for the propagation of feature annotation.</text>
</comment>
<comment type="caution">
    <text evidence="7">The sequence shown here is derived from an EMBL/GenBank/DDBJ whole genome shotgun (WGS) entry which is preliminary data.</text>
</comment>
<comment type="similarity">
    <text evidence="4">Belongs to the KhpB RNA-binding protein family.</text>
</comment>
<dbReference type="InterPro" id="IPR015946">
    <property type="entry name" value="KH_dom-like_a/b"/>
</dbReference>
<dbReference type="Pfam" id="PF01424">
    <property type="entry name" value="R3H"/>
    <property type="match status" value="1"/>
</dbReference>
<evidence type="ECO:0000256" key="1">
    <source>
        <dbReference type="ARBA" id="ARBA00022960"/>
    </source>
</evidence>
<dbReference type="InterPro" id="IPR038008">
    <property type="entry name" value="Jag_KH"/>
</dbReference>
<gene>
    <name evidence="4" type="primary">khpB</name>
    <name evidence="4" type="synonym">eloR</name>
    <name evidence="7" type="ORF">E6K74_04915</name>
    <name evidence="8" type="ORF">E6K77_06185</name>
</gene>
<evidence type="ECO:0000313" key="7">
    <source>
        <dbReference type="EMBL" id="TMQ54866.1"/>
    </source>
</evidence>
<evidence type="ECO:0000256" key="2">
    <source>
        <dbReference type="ARBA" id="ARBA00023186"/>
    </source>
</evidence>
<keyword evidence="2 4" id="KW-0143">Chaperone</keyword>
<comment type="subunit">
    <text evidence="4">Forms a complex with KhpA.</text>
</comment>
<dbReference type="SMART" id="SM00393">
    <property type="entry name" value="R3H"/>
    <property type="match status" value="1"/>
</dbReference>
<evidence type="ECO:0000313" key="10">
    <source>
        <dbReference type="Proteomes" id="UP000319829"/>
    </source>
</evidence>
<dbReference type="EMBL" id="VBOU01000050">
    <property type="protein sequence ID" value="TMQ54866.1"/>
    <property type="molecule type" value="Genomic_DNA"/>
</dbReference>
<reference evidence="9 10" key="1">
    <citation type="journal article" date="2019" name="Nat. Microbiol.">
        <title>Mediterranean grassland soil C-N compound turnover is dependent on rainfall and depth, and is mediated by genomically divergent microorganisms.</title>
        <authorList>
            <person name="Diamond S."/>
            <person name="Andeer P.F."/>
            <person name="Li Z."/>
            <person name="Crits-Christoph A."/>
            <person name="Burstein D."/>
            <person name="Anantharaman K."/>
            <person name="Lane K.R."/>
            <person name="Thomas B.C."/>
            <person name="Pan C."/>
            <person name="Northen T.R."/>
            <person name="Banfield J.F."/>
        </authorList>
    </citation>
    <scope>NUCLEOTIDE SEQUENCE [LARGE SCALE GENOMIC DNA]</scope>
    <source>
        <strain evidence="7">WS_4</strain>
        <strain evidence="8">WS_7</strain>
    </source>
</reference>
<keyword evidence="4" id="KW-0963">Cytoplasm</keyword>
<sequence>MSDSIQVEAASYGDAVHQAADRLGISPKDLAIEVIDPGRSANSLGGFRPVKVRAWRRDPTSSPDGARIPASAVRRQASAVGAEAHRGGRRGAPAETYGPPPPPLDPEKITPELVEAVRSISAGIVEQMGFPSTVSAEKTRDGIRVAIQAGEQDQFLIGRDGETLAALQHLVARMLRARAPEEAIPRVEVDVAGYRDRRVESLRELARDLIGEVGQTGAEASTEPLSAIERRIVHLEVAEVDGFTSASVGDGLFKRVIIRREEEKRAGSRE</sequence>
<comment type="domain">
    <text evidence="4">Has an N-terminal Jag-N domain and 2 RNA-binding domains (KH and R3H).</text>
</comment>
<dbReference type="InterPro" id="IPR001374">
    <property type="entry name" value="R3H_dom"/>
</dbReference>
<dbReference type="InterPro" id="IPR039247">
    <property type="entry name" value="KhpB"/>
</dbReference>
<proteinExistence type="inferred from homology"/>
<dbReference type="GO" id="GO:0008360">
    <property type="term" value="P:regulation of cell shape"/>
    <property type="evidence" value="ECO:0007669"/>
    <property type="project" value="UniProtKB-KW"/>
</dbReference>
<dbReference type="EMBL" id="VBOX01000065">
    <property type="protein sequence ID" value="TMQ63015.1"/>
    <property type="molecule type" value="Genomic_DNA"/>
</dbReference>
<evidence type="ECO:0000256" key="3">
    <source>
        <dbReference type="ARBA" id="ARBA00023316"/>
    </source>
</evidence>
<keyword evidence="3 4" id="KW-0961">Cell wall biogenesis/degradation</keyword>
<dbReference type="InterPro" id="IPR036867">
    <property type="entry name" value="R3H_dom_sf"/>
</dbReference>
<dbReference type="AlphaFoldDB" id="A0A538SU12"/>
<accession>A0A538SU12</accession>
<dbReference type="PANTHER" id="PTHR35800">
    <property type="entry name" value="PROTEIN JAG"/>
    <property type="match status" value="1"/>
</dbReference>